<accession>A0A1W1BVM0</accession>
<dbReference type="Gene3D" id="3.30.2310.20">
    <property type="entry name" value="RelE-like"/>
    <property type="match status" value="1"/>
</dbReference>
<protein>
    <submittedName>
        <fullName evidence="1">HigB toxin protein</fullName>
    </submittedName>
</protein>
<dbReference type="EMBL" id="FPHI01000015">
    <property type="protein sequence ID" value="SFV57566.1"/>
    <property type="molecule type" value="Genomic_DNA"/>
</dbReference>
<dbReference type="SUPFAM" id="SSF143011">
    <property type="entry name" value="RelE-like"/>
    <property type="match status" value="1"/>
</dbReference>
<sequence>MPYKIEITEVYTKKLLKFLKKHKDITPKYKKVIRLLEADPFHPSLRLHKLSGKLDMLHSVSIDMQYRITIEFYIEDEKIIPVNIGTHDGVYK</sequence>
<name>A0A1W1BVM0_9ZZZZ</name>
<proteinExistence type="predicted"/>
<dbReference type="InterPro" id="IPR035093">
    <property type="entry name" value="RelE/ParE_toxin_dom_sf"/>
</dbReference>
<gene>
    <name evidence="1" type="ORF">MNB_SV-3-1384</name>
</gene>
<dbReference type="AlphaFoldDB" id="A0A1W1BVM0"/>
<organism evidence="1">
    <name type="scientific">hydrothermal vent metagenome</name>
    <dbReference type="NCBI Taxonomy" id="652676"/>
    <lineage>
        <taxon>unclassified sequences</taxon>
        <taxon>metagenomes</taxon>
        <taxon>ecological metagenomes</taxon>
    </lineage>
</organism>
<reference evidence="1" key="1">
    <citation type="submission" date="2016-10" db="EMBL/GenBank/DDBJ databases">
        <authorList>
            <person name="de Groot N.N."/>
        </authorList>
    </citation>
    <scope>NUCLEOTIDE SEQUENCE</scope>
</reference>
<evidence type="ECO:0000313" key="1">
    <source>
        <dbReference type="EMBL" id="SFV57566.1"/>
    </source>
</evidence>